<dbReference type="InterPro" id="IPR005501">
    <property type="entry name" value="LamB/YcsF/PxpA-like"/>
</dbReference>
<sequence length="256" mass="27947">MKLNCDLGESYGAWSMPVETEIMVYIDQANIACGFHAGDPVTLKRAIALALEHDVAIGAHPSYPDLQGFGRRSMSMKPEELKACLHYQIAALAGLAKMQGGAVSYVKPHGALYNDLMQDVNLRKTVMQAIYEAGDGELSLMIQAHPDHAALMAQAKDIGINLIFEAFADRRYTDEGYLVSRHRDGAVLSDDEALTQAERFMDKQEVVTESGAIIPIAADSLCVHGDSPGAVDMARKIRLALTHRKLGAKYSYGHEK</sequence>
<comment type="caution">
    <text evidence="1">The sequence shown here is derived from an EMBL/GenBank/DDBJ whole genome shotgun (WGS) entry which is preliminary data.</text>
</comment>
<dbReference type="Gene3D" id="3.20.20.370">
    <property type="entry name" value="Glycoside hydrolase/deacetylase"/>
    <property type="match status" value="1"/>
</dbReference>
<gene>
    <name evidence="1" type="ORF">OCL06_05215</name>
</gene>
<dbReference type="InterPro" id="IPR011330">
    <property type="entry name" value="Glyco_hydro/deAcase_b/a-brl"/>
</dbReference>
<dbReference type="Proteomes" id="UP001209257">
    <property type="component" value="Unassembled WGS sequence"/>
</dbReference>
<dbReference type="RefSeq" id="WP_262992685.1">
    <property type="nucleotide sequence ID" value="NZ_JAOTJC010000006.1"/>
</dbReference>
<dbReference type="EMBL" id="JAOTJC010000006">
    <property type="protein sequence ID" value="MCU7553993.1"/>
    <property type="molecule type" value="Genomic_DNA"/>
</dbReference>
<dbReference type="Pfam" id="PF03746">
    <property type="entry name" value="LamB_YcsF"/>
    <property type="match status" value="1"/>
</dbReference>
<accession>A0ABT2VNC8</accession>
<organism evidence="1 2">
    <name type="scientific">Alteromonas salexigens</name>
    <dbReference type="NCBI Taxonomy" id="2982530"/>
    <lineage>
        <taxon>Bacteria</taxon>
        <taxon>Pseudomonadati</taxon>
        <taxon>Pseudomonadota</taxon>
        <taxon>Gammaproteobacteria</taxon>
        <taxon>Alteromonadales</taxon>
        <taxon>Alteromonadaceae</taxon>
        <taxon>Alteromonas/Salinimonas group</taxon>
        <taxon>Alteromonas</taxon>
    </lineage>
</organism>
<reference evidence="2" key="1">
    <citation type="submission" date="2023-07" db="EMBL/GenBank/DDBJ databases">
        <title>Study on multiphase classification of strain Alteromonas salexigens isolated from the Yellow Sea.</title>
        <authorList>
            <person name="Sun L."/>
        </authorList>
    </citation>
    <scope>NUCLEOTIDE SEQUENCE [LARGE SCALE GENOMIC DNA]</scope>
    <source>
        <strain evidence="2">ASW11-19</strain>
    </source>
</reference>
<proteinExistence type="predicted"/>
<evidence type="ECO:0000313" key="2">
    <source>
        <dbReference type="Proteomes" id="UP001209257"/>
    </source>
</evidence>
<dbReference type="CDD" id="cd10787">
    <property type="entry name" value="LamB_YcsF_like"/>
    <property type="match status" value="1"/>
</dbReference>
<protein>
    <submittedName>
        <fullName evidence="1">5-oxoprolinase subunit PxpA</fullName>
    </submittedName>
</protein>
<dbReference type="SUPFAM" id="SSF88713">
    <property type="entry name" value="Glycoside hydrolase/deacetylase"/>
    <property type="match status" value="1"/>
</dbReference>
<dbReference type="PANTHER" id="PTHR30292:SF0">
    <property type="entry name" value="5-OXOPROLINASE SUBUNIT A"/>
    <property type="match status" value="1"/>
</dbReference>
<dbReference type="NCBIfam" id="NF003814">
    <property type="entry name" value="PRK05406.1-3"/>
    <property type="match status" value="1"/>
</dbReference>
<name>A0ABT2VNC8_9ALTE</name>
<evidence type="ECO:0000313" key="1">
    <source>
        <dbReference type="EMBL" id="MCU7553993.1"/>
    </source>
</evidence>
<dbReference type="PANTHER" id="PTHR30292">
    <property type="entry name" value="UNCHARACTERIZED PROTEIN YBGL-RELATED"/>
    <property type="match status" value="1"/>
</dbReference>
<keyword evidence="2" id="KW-1185">Reference proteome</keyword>
<dbReference type="NCBIfam" id="NF003816">
    <property type="entry name" value="PRK05406.1-5"/>
    <property type="match status" value="1"/>
</dbReference>